<feature type="repeat" description="ANK" evidence="3">
    <location>
        <begin position="688"/>
        <end position="712"/>
    </location>
</feature>
<keyword evidence="1" id="KW-0677">Repeat</keyword>
<dbReference type="InterPro" id="IPR036770">
    <property type="entry name" value="Ankyrin_rpt-contain_sf"/>
</dbReference>
<proteinExistence type="predicted"/>
<dbReference type="eggNOG" id="KOG4177">
    <property type="taxonomic scope" value="Eukaryota"/>
</dbReference>
<evidence type="ECO:0000256" key="1">
    <source>
        <dbReference type="ARBA" id="ARBA00022737"/>
    </source>
</evidence>
<dbReference type="Pfam" id="PF00531">
    <property type="entry name" value="Death"/>
    <property type="match status" value="1"/>
</dbReference>
<dbReference type="PANTHER" id="PTHR24189">
    <property type="entry name" value="MYOTROPHIN"/>
    <property type="match status" value="1"/>
</dbReference>
<dbReference type="SUPFAM" id="SSF48403">
    <property type="entry name" value="Ankyrin repeat"/>
    <property type="match status" value="3"/>
</dbReference>
<feature type="repeat" description="ANK" evidence="3">
    <location>
        <begin position="552"/>
        <end position="584"/>
    </location>
</feature>
<dbReference type="SUPFAM" id="SSF47986">
    <property type="entry name" value="DEATH domain"/>
    <property type="match status" value="1"/>
</dbReference>
<accession>A0A1X7US56</accession>
<organism evidence="5">
    <name type="scientific">Amphimedon queenslandica</name>
    <name type="common">Sponge</name>
    <dbReference type="NCBI Taxonomy" id="400682"/>
    <lineage>
        <taxon>Eukaryota</taxon>
        <taxon>Metazoa</taxon>
        <taxon>Porifera</taxon>
        <taxon>Demospongiae</taxon>
        <taxon>Heteroscleromorpha</taxon>
        <taxon>Haplosclerida</taxon>
        <taxon>Niphatidae</taxon>
        <taxon>Amphimedon</taxon>
    </lineage>
</organism>
<evidence type="ECO:0000256" key="2">
    <source>
        <dbReference type="ARBA" id="ARBA00023043"/>
    </source>
</evidence>
<feature type="repeat" description="ANK" evidence="3">
    <location>
        <begin position="1033"/>
        <end position="1057"/>
    </location>
</feature>
<dbReference type="SMART" id="SM00248">
    <property type="entry name" value="ANK"/>
    <property type="match status" value="20"/>
</dbReference>
<feature type="repeat" description="ANK" evidence="3">
    <location>
        <begin position="1067"/>
        <end position="1099"/>
    </location>
</feature>
<dbReference type="InParanoid" id="A0A1X7US56"/>
<dbReference type="PANTHER" id="PTHR24189:SF50">
    <property type="entry name" value="ANKYRIN REPEAT AND SOCS BOX PROTEIN 2"/>
    <property type="match status" value="1"/>
</dbReference>
<reference evidence="5" key="1">
    <citation type="submission" date="2017-05" db="UniProtKB">
        <authorList>
            <consortium name="EnsemblMetazoa"/>
        </authorList>
    </citation>
    <scope>IDENTIFICATION</scope>
</reference>
<feature type="domain" description="Death" evidence="4">
    <location>
        <begin position="38"/>
        <end position="111"/>
    </location>
</feature>
<feature type="repeat" description="ANK" evidence="3">
    <location>
        <begin position="927"/>
        <end position="959"/>
    </location>
</feature>
<dbReference type="OrthoDB" id="5958176at2759"/>
<feature type="repeat" description="ANK" evidence="3">
    <location>
        <begin position="826"/>
        <end position="850"/>
    </location>
</feature>
<dbReference type="InterPro" id="IPR002110">
    <property type="entry name" value="Ankyrin_rpt"/>
</dbReference>
<dbReference type="Pfam" id="PF00023">
    <property type="entry name" value="Ank"/>
    <property type="match status" value="1"/>
</dbReference>
<dbReference type="EnsemblMetazoa" id="Aqu2.1.30217_001">
    <property type="protein sequence ID" value="Aqu2.1.30217_001"/>
    <property type="gene ID" value="Aqu2.1.30217"/>
</dbReference>
<evidence type="ECO:0000259" key="4">
    <source>
        <dbReference type="PROSITE" id="PS50017"/>
    </source>
</evidence>
<dbReference type="Pfam" id="PF13637">
    <property type="entry name" value="Ank_4"/>
    <property type="match status" value="3"/>
</dbReference>
<evidence type="ECO:0000256" key="3">
    <source>
        <dbReference type="PROSITE-ProRule" id="PRU00023"/>
    </source>
</evidence>
<feature type="repeat" description="ANK" evidence="3">
    <location>
        <begin position="794"/>
        <end position="826"/>
    </location>
</feature>
<feature type="repeat" description="ANK" evidence="3">
    <location>
        <begin position="860"/>
        <end position="892"/>
    </location>
</feature>
<dbReference type="Pfam" id="PF12796">
    <property type="entry name" value="Ank_2"/>
    <property type="match status" value="6"/>
</dbReference>
<feature type="repeat" description="ANK" evidence="3">
    <location>
        <begin position="621"/>
        <end position="645"/>
    </location>
</feature>
<dbReference type="Gene3D" id="1.10.533.10">
    <property type="entry name" value="Death Domain, Fas"/>
    <property type="match status" value="1"/>
</dbReference>
<protein>
    <recommendedName>
        <fullName evidence="4">Death domain-containing protein</fullName>
    </recommendedName>
</protein>
<sequence>MAEPVHRPAILRLRGRTLDIKDLHEVIALLEKHHYNKASYHRLGLSLLLSHNKLTSIEQEHRGQVDRCLTECLASWLRKADGVENPTINTLITALRGIGENAVADGIDEEKQNDIAMPRNEISDRPLTSERHAVQQLDTVNPGVRNLELKIDRVSELQEIANKLQGKYDFLVLGVKKSLEDHQKIDVKDAKILIKECLKRKAHVVSELMPCIDILEKVNDFESFFEFLSKYDFIGYLNYKLLKKLSELVKDDDGIIQLLFEYEEEYAKLLNAASFQNLIPLFEKQSDLSPTAPLGLPYVSFRLEKPWFFTSVWSWVLTLGTFSWSYYALLKQLRENCVIITYAILPCFLDDVIRDLKNPLKLKKLKDKGVTVIELPQLEEESYLKSVAKKKLVSKVSLKQRVVPPVKKEVSIKSSSLASKASASQELSLKQGVPPIGKEVIIESSSLDRKLIRSMQSHTEPEEVISLLEAGANPNATEQSFGGTTALIIAIKNDNTDIVKLLLEKGADPNVTEYSSGGNPALILAIEDNNSNIVELLLEKGADPNVTEYASDCDTALIRAIEKNNIDIIKFLLEKGADPNIGSDTRKSRTPLFNAVKSGCIEVVDILLTNGAKTDVVDEDDGSTPLHYAGESGNAKIIELLITKGNADVNAVDEDDRTPLFNAVKSGSIEAVNILFANGARTDVVSKDGKTLLHCAGESGNVEMIEFWIKRGDYDVNVQDNDNITPLFHAVESGSIEAVNILLNNGARTDVVSEANLLDDSRTPLHCASESGNAKIIELLITKGNADVNVVDENDRTPLFNAVKKGSIEAVDILLANGARTDVVDDGSTPLHCACKSGNSKVIELLITKGNADVNAVDEHGRAPLFKAVKSGSVEAVDILLTNGARTDVMGHGSTPLHCASEIGNAKLIKLLVSKGKADVNAVDKSLKRTPLFNAVKSGSIEAVDILLSNGARTDVVDENGETLLHCASESGKVEMLEFWIKREDFDVNALDERNRTPLFNAVEKHYKRSISIEAVDILLTNGARTDVVDKYDDSTPLHCASETGNSKIINLLITKGKADVNAVDEYNKTPLFNAVESGSIEAVDILLTNGARTDVLSQDGETLLHCAGESGKVKMLEFWIKRGDYDVNVKNKRKRTPLFNAVDSGSIEAVEILLTNGARTDIVDKDGIGFPFFSLTNYTYMMEGEEKALQVCSDNDIGAGVAEVISKLQDIKTEDDGKEVMKDELIVDIMSRCGITMIANPSTKNIIVQDIITYEALFKHSKLLDQFVEGLKATSLYPLLRAFPTLFQPLFTFTELTSEEVQKSLIFPNEKSFIAQESIILRYLKKYIDECDSEGLKEFALSITGRISVLPKSIEIKFEADRMGTIATHSCSGEIIFPRRFEGDYKMFCSALKSVLSHDFNTY</sequence>
<feature type="repeat" description="ANK" evidence="3">
    <location>
        <begin position="517"/>
        <end position="549"/>
    </location>
</feature>
<feature type="repeat" description="ANK" evidence="3">
    <location>
        <begin position="892"/>
        <end position="916"/>
    </location>
</feature>
<name>A0A1X7US56_AMPQE</name>
<feature type="repeat" description="ANK" evidence="3">
    <location>
        <begin position="760"/>
        <end position="784"/>
    </location>
</feature>
<feature type="repeat" description="ANK" evidence="3">
    <location>
        <begin position="655"/>
        <end position="687"/>
    </location>
</feature>
<dbReference type="InterPro" id="IPR011029">
    <property type="entry name" value="DEATH-like_dom_sf"/>
</dbReference>
<dbReference type="PROSITE" id="PS50088">
    <property type="entry name" value="ANK_REPEAT"/>
    <property type="match status" value="17"/>
</dbReference>
<feature type="repeat" description="ANK" evidence="3">
    <location>
        <begin position="482"/>
        <end position="514"/>
    </location>
</feature>
<dbReference type="InterPro" id="IPR050745">
    <property type="entry name" value="Multifunctional_regulatory"/>
</dbReference>
<evidence type="ECO:0000313" key="5">
    <source>
        <dbReference type="EnsemblMetazoa" id="Aqu2.1.30217_001"/>
    </source>
</evidence>
<dbReference type="InterPro" id="IPR000488">
    <property type="entry name" value="Death_dom"/>
</dbReference>
<dbReference type="Gene3D" id="1.25.40.20">
    <property type="entry name" value="Ankyrin repeat-containing domain"/>
    <property type="match status" value="3"/>
</dbReference>
<dbReference type="GO" id="GO:0007165">
    <property type="term" value="P:signal transduction"/>
    <property type="evidence" value="ECO:0007669"/>
    <property type="project" value="InterPro"/>
</dbReference>
<feature type="repeat" description="ANK" evidence="3">
    <location>
        <begin position="587"/>
        <end position="619"/>
    </location>
</feature>
<dbReference type="CDD" id="cd01670">
    <property type="entry name" value="Death"/>
    <property type="match status" value="1"/>
</dbReference>
<feature type="repeat" description="ANK" evidence="3">
    <location>
        <begin position="1134"/>
        <end position="1166"/>
    </location>
</feature>
<feature type="repeat" description="ANK" evidence="3">
    <location>
        <begin position="722"/>
        <end position="754"/>
    </location>
</feature>
<keyword evidence="2 3" id="KW-0040">ANK repeat</keyword>
<dbReference type="PROSITE" id="PS50017">
    <property type="entry name" value="DEATH_DOMAIN"/>
    <property type="match status" value="1"/>
</dbReference>
<dbReference type="PROSITE" id="PS50297">
    <property type="entry name" value="ANK_REP_REGION"/>
    <property type="match status" value="17"/>
</dbReference>